<evidence type="ECO:0000259" key="1">
    <source>
        <dbReference type="PROSITE" id="PS51704"/>
    </source>
</evidence>
<dbReference type="PROSITE" id="PS51704">
    <property type="entry name" value="GP_PDE"/>
    <property type="match status" value="1"/>
</dbReference>
<dbReference type="PANTHER" id="PTHR46211">
    <property type="entry name" value="GLYCEROPHOSPHORYL DIESTER PHOSPHODIESTERASE"/>
    <property type="match status" value="1"/>
</dbReference>
<dbReference type="SUPFAM" id="SSF51695">
    <property type="entry name" value="PLC-like phosphodiesterases"/>
    <property type="match status" value="1"/>
</dbReference>
<dbReference type="Pfam" id="PF03009">
    <property type="entry name" value="GDPD"/>
    <property type="match status" value="1"/>
</dbReference>
<accession>A0A8B6X8F6</accession>
<dbReference type="InterPro" id="IPR030395">
    <property type="entry name" value="GP_PDE_dom"/>
</dbReference>
<sequence length="277" mass="27895">MSLAAGWPGPRVLAHRGGGSLAPENTLAALRAGQALGARGVEFDVMLSGDGVPLLMHDADLGRTVAGHGRVAELPAGALLALDAGSWFGPAFAGERVPGYAQALAACAALGLWMNVEIKPAHEGVAEATGAAVARATLDWLGANETAAVPATTDATAGIAGSAAPPTAAPLLFSSFSRAALLAARQVAPGLPRGLLVETIPADWPARVAEVGAVTLHARHDAFTDDFLATLRAGIADAGLPAVGLLAWTVNDPVEARRLLDAGVAVCTDRPDLIRAG</sequence>
<dbReference type="GO" id="GO:0006629">
    <property type="term" value="P:lipid metabolic process"/>
    <property type="evidence" value="ECO:0007669"/>
    <property type="project" value="InterPro"/>
</dbReference>
<dbReference type="Gene3D" id="3.20.20.190">
    <property type="entry name" value="Phosphatidylinositol (PI) phosphodiesterase"/>
    <property type="match status" value="1"/>
</dbReference>
<dbReference type="OrthoDB" id="9795622at2"/>
<feature type="domain" description="GP-PDE" evidence="1">
    <location>
        <begin position="10"/>
        <end position="277"/>
    </location>
</feature>
<evidence type="ECO:0000313" key="2">
    <source>
        <dbReference type="Proteomes" id="UP000675920"/>
    </source>
</evidence>
<dbReference type="PANTHER" id="PTHR46211:SF1">
    <property type="entry name" value="GLYCEROPHOSPHODIESTER PHOSPHODIESTERASE, CYTOPLASMIC"/>
    <property type="match status" value="1"/>
</dbReference>
<reference evidence="3" key="1">
    <citation type="journal article" date="1997" name="J. Bacteriol.">
        <title>Characterization of the acc operon from the nopaline-type Ti plasmid pTiC58, which encodes utilization of agrocinopines A and B and susceptibility to agrocin 84.</title>
        <authorList>
            <person name="Kim H."/>
            <person name="Farrand S.K."/>
        </authorList>
    </citation>
    <scope>NUCLEOTIDE SEQUENCE</scope>
</reference>
<dbReference type="RefSeq" id="WP_034410989.1">
    <property type="nucleotide sequence ID" value="NZ_AXWS01000008.1"/>
</dbReference>
<dbReference type="Proteomes" id="UP000675920">
    <property type="component" value="Unplaced"/>
</dbReference>
<proteinExistence type="predicted"/>
<dbReference type="GO" id="GO:0008081">
    <property type="term" value="F:phosphoric diester hydrolase activity"/>
    <property type="evidence" value="ECO:0007669"/>
    <property type="project" value="InterPro"/>
</dbReference>
<name>A0A8B6X8F6_9BURK</name>
<keyword evidence="2" id="KW-1185">Reference proteome</keyword>
<protein>
    <submittedName>
        <fullName evidence="3">Glycerophosphodiester phosphodiesterase family protein</fullName>
    </submittedName>
</protein>
<evidence type="ECO:0000313" key="3">
    <source>
        <dbReference type="RefSeq" id="WP_034410989.1"/>
    </source>
</evidence>
<reference evidence="3" key="2">
    <citation type="submission" date="2025-08" db="UniProtKB">
        <authorList>
            <consortium name="RefSeq"/>
        </authorList>
    </citation>
    <scope>IDENTIFICATION</scope>
</reference>
<dbReference type="InterPro" id="IPR017946">
    <property type="entry name" value="PLC-like_Pdiesterase_TIM-brl"/>
</dbReference>
<dbReference type="AlphaFoldDB" id="A0A8B6X8F6"/>
<organism evidence="2 3">
    <name type="scientific">Derxia gummosa DSM 723</name>
    <dbReference type="NCBI Taxonomy" id="1121388"/>
    <lineage>
        <taxon>Bacteria</taxon>
        <taxon>Pseudomonadati</taxon>
        <taxon>Pseudomonadota</taxon>
        <taxon>Betaproteobacteria</taxon>
        <taxon>Burkholderiales</taxon>
        <taxon>Alcaligenaceae</taxon>
        <taxon>Derxia</taxon>
    </lineage>
</organism>